<dbReference type="FunFam" id="3.10.450.320:FF:000002">
    <property type="entry name" value="Mitochondrial import inner membrane translocase subunit tim21"/>
    <property type="match status" value="1"/>
</dbReference>
<keyword evidence="7" id="KW-0999">Mitochondrion inner membrane</keyword>
<keyword evidence="5" id="KW-0813">Transport</keyword>
<feature type="transmembrane region" description="Helical" evidence="12">
    <location>
        <begin position="167"/>
        <end position="191"/>
    </location>
</feature>
<sequence length="855" mass="93130">MRLFGVSVRPSPPSSLLHFTPLYLSRRRILSLHSLRPPGLVARCRLGSFTSQCYVTNSDVDFTDVVTNDVVMRDPSPLPSSCSTPFVHLSSEILSSELQFLTEETYTTGLLTTLPVLSKEEQDALAATPVHPAGLVALYASFLAGNLSEHVWNFTWPAAVAMLHPSLLPVAVVSFFSKFAILGGGPLIGIFMDSLPRIPSYHCLNLIQTVAQLLSAAMIIYALDTVHHSSVSSLLLQPWFHVLLAATATERLASLALGVAMERDWIVLLAGTNRPIALAQANAINSRVDLLCEVAGASLFGFLLSKYKLATCIKLSCGLTLFTLPVLIVLGQLINRFSSGVLDRSMSPQTCDKPLTAFTLINLRKIVEIGLTAIRHGWMEYKHQPVLPASVAYVLLCFNIALAPGAMMTAFLIYHGIAPSVVGAFGGLSALMGVGATFISANLVRKLGILKAGAAGLILQSLLLTIAVAVCWSGSISMPGPLHLFLSLIVLSRLGHMSYSITSIQIIQTGVPAAKANLVGITEISIASLAELIMLAVAIVAGNVRHFALRYQGYIYRCFRFSKWNKPEEIGLPARFSTQSIAVCKPPLATPPSQFLIRSRKESLGHLSGGLPPAKELALASSASSLVKAVTNAEGSFSELFRWHMINRNHVVRPTIHDRKHCTISCLVRTTASNYSTQASEQRTKEEKRKDISTVEDPFDAPTYNIPEKPVTFTEGASYSLIILAGLGVAGLAAYAVFKELIFEPKEYKIFGKALERVQHDSQVTVRIGSPVTGYGQESRNRAARQRIPNRVWTDEDGVEHVEVNFHIRGPHGFGKVYTEMFKNQANKKWTFTYLIVEIKSPSPAQLMLESYVPA</sequence>
<evidence type="ECO:0000256" key="5">
    <source>
        <dbReference type="ARBA" id="ARBA00022448"/>
    </source>
</evidence>
<evidence type="ECO:0000256" key="11">
    <source>
        <dbReference type="ARBA" id="ARBA00023136"/>
    </source>
</evidence>
<proteinExistence type="inferred from homology"/>
<dbReference type="GO" id="GO:0030150">
    <property type="term" value="P:protein import into mitochondrial matrix"/>
    <property type="evidence" value="ECO:0007669"/>
    <property type="project" value="InterPro"/>
</dbReference>
<dbReference type="PANTHER" id="PTHR11660:SF51">
    <property type="entry name" value="SOLUTE CARRIER FAMILY 40 MEMBER 3, CHLOROPLASTIC"/>
    <property type="match status" value="1"/>
</dbReference>
<evidence type="ECO:0000256" key="7">
    <source>
        <dbReference type="ARBA" id="ARBA00022792"/>
    </source>
</evidence>
<dbReference type="InterPro" id="IPR036259">
    <property type="entry name" value="MFS_trans_sf"/>
</dbReference>
<dbReference type="PANTHER" id="PTHR11660">
    <property type="entry name" value="SOLUTE CARRIER FAMILY 40 MEMBER"/>
    <property type="match status" value="1"/>
</dbReference>
<evidence type="ECO:0000256" key="8">
    <source>
        <dbReference type="ARBA" id="ARBA00022946"/>
    </source>
</evidence>
<evidence type="ECO:0000256" key="3">
    <source>
        <dbReference type="ARBA" id="ARBA00006279"/>
    </source>
</evidence>
<feature type="transmembrane region" description="Helical" evidence="12">
    <location>
        <begin position="239"/>
        <end position="260"/>
    </location>
</feature>
<dbReference type="InterPro" id="IPR009716">
    <property type="entry name" value="Ferroportin-1"/>
</dbReference>
<keyword evidence="14" id="KW-1185">Reference proteome</keyword>
<accession>A0AAV8PWC5</accession>
<keyword evidence="8" id="KW-0809">Transit peptide</keyword>
<dbReference type="Pfam" id="PF08294">
    <property type="entry name" value="TIM21"/>
    <property type="match status" value="1"/>
</dbReference>
<dbReference type="GO" id="GO:0005744">
    <property type="term" value="C:TIM23 mitochondrial import inner membrane translocase complex"/>
    <property type="evidence" value="ECO:0007669"/>
    <property type="project" value="InterPro"/>
</dbReference>
<dbReference type="Pfam" id="PF06963">
    <property type="entry name" value="FPN1"/>
    <property type="match status" value="1"/>
</dbReference>
<evidence type="ECO:0000256" key="2">
    <source>
        <dbReference type="ARBA" id="ARBA00004434"/>
    </source>
</evidence>
<protein>
    <recommendedName>
        <fullName evidence="15">Mitochondrial import inner membrane translocase subunit Tim21</fullName>
    </recommendedName>
</protein>
<keyword evidence="6 12" id="KW-0812">Transmembrane</keyword>
<feature type="transmembrane region" description="Helical" evidence="12">
    <location>
        <begin position="203"/>
        <end position="223"/>
    </location>
</feature>
<keyword evidence="10" id="KW-0496">Mitochondrion</keyword>
<dbReference type="InterPro" id="IPR013261">
    <property type="entry name" value="Tim21"/>
</dbReference>
<feature type="transmembrane region" description="Helical" evidence="12">
    <location>
        <begin position="519"/>
        <end position="541"/>
    </location>
</feature>
<evidence type="ECO:0008006" key="15">
    <source>
        <dbReference type="Google" id="ProtNLM"/>
    </source>
</evidence>
<feature type="transmembrane region" description="Helical" evidence="12">
    <location>
        <begin position="391"/>
        <end position="414"/>
    </location>
</feature>
<feature type="transmembrane region" description="Helical" evidence="12">
    <location>
        <begin position="484"/>
        <end position="507"/>
    </location>
</feature>
<dbReference type="SUPFAM" id="SSF103473">
    <property type="entry name" value="MFS general substrate transporter"/>
    <property type="match status" value="1"/>
</dbReference>
<gene>
    <name evidence="13" type="ORF">OPV22_011097</name>
</gene>
<feature type="transmembrane region" description="Helical" evidence="12">
    <location>
        <begin position="312"/>
        <end position="334"/>
    </location>
</feature>
<evidence type="ECO:0000313" key="14">
    <source>
        <dbReference type="Proteomes" id="UP001222027"/>
    </source>
</evidence>
<evidence type="ECO:0000256" key="4">
    <source>
        <dbReference type="ARBA" id="ARBA00010867"/>
    </source>
</evidence>
<evidence type="ECO:0000256" key="9">
    <source>
        <dbReference type="ARBA" id="ARBA00022989"/>
    </source>
</evidence>
<reference evidence="13 14" key="1">
    <citation type="submission" date="2022-12" db="EMBL/GenBank/DDBJ databases">
        <title>Chromosome-scale assembly of the Ensete ventricosum genome.</title>
        <authorList>
            <person name="Dussert Y."/>
            <person name="Stocks J."/>
            <person name="Wendawek A."/>
            <person name="Woldeyes F."/>
            <person name="Nichols R.A."/>
            <person name="Borrell J.S."/>
        </authorList>
    </citation>
    <scope>NUCLEOTIDE SEQUENCE [LARGE SCALE GENOMIC DNA]</scope>
    <source>
        <strain evidence="14">cv. Maze</strain>
        <tissue evidence="13">Seeds</tissue>
    </source>
</reference>
<feature type="transmembrane region" description="Helical" evidence="12">
    <location>
        <begin position="421"/>
        <end position="443"/>
    </location>
</feature>
<dbReference type="Gene3D" id="3.10.450.320">
    <property type="entry name" value="Mitochondrial import inner membrane translocase subunit Tim21"/>
    <property type="match status" value="1"/>
</dbReference>
<evidence type="ECO:0000313" key="13">
    <source>
        <dbReference type="EMBL" id="KAJ8500545.1"/>
    </source>
</evidence>
<comment type="subcellular location">
    <subcellularLocation>
        <location evidence="1">Membrane</location>
        <topology evidence="1">Multi-pass membrane protein</topology>
    </subcellularLocation>
    <subcellularLocation>
        <location evidence="2">Mitochondrion inner membrane</location>
        <topology evidence="2">Single-pass membrane protein</topology>
    </subcellularLocation>
</comment>
<dbReference type="InterPro" id="IPR038552">
    <property type="entry name" value="Tim21_IMS_sf"/>
</dbReference>
<comment type="similarity">
    <text evidence="4">Belongs to the TIM21 family.</text>
</comment>
<feature type="transmembrane region" description="Helical" evidence="12">
    <location>
        <begin position="449"/>
        <end position="472"/>
    </location>
</feature>
<evidence type="ECO:0000256" key="12">
    <source>
        <dbReference type="SAM" id="Phobius"/>
    </source>
</evidence>
<dbReference type="EMBL" id="JAQQAF010000003">
    <property type="protein sequence ID" value="KAJ8500545.1"/>
    <property type="molecule type" value="Genomic_DNA"/>
</dbReference>
<name>A0AAV8PWC5_ENSVE</name>
<organism evidence="13 14">
    <name type="scientific">Ensete ventricosum</name>
    <name type="common">Abyssinian banana</name>
    <name type="synonym">Musa ensete</name>
    <dbReference type="NCBI Taxonomy" id="4639"/>
    <lineage>
        <taxon>Eukaryota</taxon>
        <taxon>Viridiplantae</taxon>
        <taxon>Streptophyta</taxon>
        <taxon>Embryophyta</taxon>
        <taxon>Tracheophyta</taxon>
        <taxon>Spermatophyta</taxon>
        <taxon>Magnoliopsida</taxon>
        <taxon>Liliopsida</taxon>
        <taxon>Zingiberales</taxon>
        <taxon>Musaceae</taxon>
        <taxon>Ensete</taxon>
    </lineage>
</organism>
<dbReference type="Proteomes" id="UP001222027">
    <property type="component" value="Unassembled WGS sequence"/>
</dbReference>
<feature type="transmembrane region" description="Helical" evidence="12">
    <location>
        <begin position="719"/>
        <end position="738"/>
    </location>
</feature>
<comment type="caution">
    <text evidence="13">The sequence shown here is derived from an EMBL/GenBank/DDBJ whole genome shotgun (WGS) entry which is preliminary data.</text>
</comment>
<evidence type="ECO:0000256" key="10">
    <source>
        <dbReference type="ARBA" id="ARBA00023128"/>
    </source>
</evidence>
<evidence type="ECO:0000256" key="1">
    <source>
        <dbReference type="ARBA" id="ARBA00004141"/>
    </source>
</evidence>
<keyword evidence="11 12" id="KW-0472">Membrane</keyword>
<keyword evidence="9 12" id="KW-1133">Transmembrane helix</keyword>
<evidence type="ECO:0000256" key="6">
    <source>
        <dbReference type="ARBA" id="ARBA00022692"/>
    </source>
</evidence>
<dbReference type="GO" id="GO:0005381">
    <property type="term" value="F:iron ion transmembrane transporter activity"/>
    <property type="evidence" value="ECO:0007669"/>
    <property type="project" value="InterPro"/>
</dbReference>
<comment type="similarity">
    <text evidence="3">Belongs to the ferroportin (FP) (TC 2.A.100) family. SLC40A subfamily.</text>
</comment>
<dbReference type="AlphaFoldDB" id="A0AAV8PWC5"/>